<keyword evidence="3" id="KW-1185">Reference proteome</keyword>
<sequence>MFYSEPWLHFLRPKFGSICILMLLLLLSLLSVQSRSFNHEMEIRSPDIDPYWYVGRGVRPIGRFGKRYLKNMSIFQPQLSSLIELVLKQLKKQERLDLEKIYESENW</sequence>
<dbReference type="GeneTree" id="ENSGT00390000005489"/>
<dbReference type="OrthoDB" id="8587277at2759"/>
<name>A0A8C5Q7C5_9ANUR</name>
<dbReference type="PANTHER" id="PTHR17206">
    <property type="entry name" value="PROLACTIN-RELEASING PEPTIDE"/>
    <property type="match status" value="1"/>
</dbReference>
<dbReference type="PANTHER" id="PTHR17206:SF0">
    <property type="entry name" value="PRRP PROTEIN"/>
    <property type="match status" value="1"/>
</dbReference>
<dbReference type="Proteomes" id="UP000694569">
    <property type="component" value="Unplaced"/>
</dbReference>
<evidence type="ECO:0000313" key="3">
    <source>
        <dbReference type="Proteomes" id="UP000694569"/>
    </source>
</evidence>
<dbReference type="Pfam" id="PF15172">
    <property type="entry name" value="Prolactin_RP"/>
    <property type="match status" value="1"/>
</dbReference>
<dbReference type="GO" id="GO:0005179">
    <property type="term" value="F:hormone activity"/>
    <property type="evidence" value="ECO:0007669"/>
    <property type="project" value="InterPro"/>
</dbReference>
<accession>A0A8C5Q7C5</accession>
<reference evidence="2" key="1">
    <citation type="submission" date="2025-08" db="UniProtKB">
        <authorList>
            <consortium name="Ensembl"/>
        </authorList>
    </citation>
    <scope>IDENTIFICATION</scope>
</reference>
<dbReference type="AlphaFoldDB" id="A0A8C5Q7C5"/>
<feature type="signal peptide" evidence="1">
    <location>
        <begin position="1"/>
        <end position="34"/>
    </location>
</feature>
<reference evidence="2" key="2">
    <citation type="submission" date="2025-09" db="UniProtKB">
        <authorList>
            <consortium name="Ensembl"/>
        </authorList>
    </citation>
    <scope>IDENTIFICATION</scope>
</reference>
<feature type="chain" id="PRO_5034444667" description="Prolactin-releasing peptide" evidence="1">
    <location>
        <begin position="35"/>
        <end position="107"/>
    </location>
</feature>
<organism evidence="2 3">
    <name type="scientific">Leptobrachium leishanense</name>
    <name type="common">Leishan spiny toad</name>
    <dbReference type="NCBI Taxonomy" id="445787"/>
    <lineage>
        <taxon>Eukaryota</taxon>
        <taxon>Metazoa</taxon>
        <taxon>Chordata</taxon>
        <taxon>Craniata</taxon>
        <taxon>Vertebrata</taxon>
        <taxon>Euteleostomi</taxon>
        <taxon>Amphibia</taxon>
        <taxon>Batrachia</taxon>
        <taxon>Anura</taxon>
        <taxon>Pelobatoidea</taxon>
        <taxon>Megophryidae</taxon>
        <taxon>Leptobrachium</taxon>
    </lineage>
</organism>
<evidence type="ECO:0008006" key="4">
    <source>
        <dbReference type="Google" id="ProtNLM"/>
    </source>
</evidence>
<protein>
    <recommendedName>
        <fullName evidence="4">Prolactin-releasing peptide</fullName>
    </recommendedName>
</protein>
<evidence type="ECO:0000256" key="1">
    <source>
        <dbReference type="SAM" id="SignalP"/>
    </source>
</evidence>
<keyword evidence="1" id="KW-0732">Signal</keyword>
<dbReference type="Ensembl" id="ENSLLET00000034227.1">
    <property type="protein sequence ID" value="ENSLLEP00000032961.1"/>
    <property type="gene ID" value="ENSLLEG00000020884.1"/>
</dbReference>
<proteinExistence type="predicted"/>
<evidence type="ECO:0000313" key="2">
    <source>
        <dbReference type="Ensembl" id="ENSLLEP00000032961.1"/>
    </source>
</evidence>
<dbReference type="InterPro" id="IPR026194">
    <property type="entry name" value="PrRP"/>
</dbReference>